<protein>
    <submittedName>
        <fullName evidence="1">Uncharacterized protein</fullName>
    </submittedName>
</protein>
<proteinExistence type="predicted"/>
<evidence type="ECO:0000313" key="1">
    <source>
        <dbReference type="EMBL" id="CAH8358253.1"/>
    </source>
</evidence>
<dbReference type="AlphaFoldDB" id="A0ABC8KJX4"/>
<evidence type="ECO:0000313" key="2">
    <source>
        <dbReference type="Proteomes" id="UP001642260"/>
    </source>
</evidence>
<gene>
    <name evidence="1" type="ORF">ERUC_LOCUS24009</name>
</gene>
<keyword evidence="2" id="KW-1185">Reference proteome</keyword>
<dbReference type="EMBL" id="CAKOAT010244043">
    <property type="protein sequence ID" value="CAH8358253.1"/>
    <property type="molecule type" value="Genomic_DNA"/>
</dbReference>
<dbReference type="PANTHER" id="PTHR36020">
    <property type="entry name" value="TRANSMEMBRANE PROTEIN"/>
    <property type="match status" value="1"/>
</dbReference>
<organism evidence="1 2">
    <name type="scientific">Eruca vesicaria subsp. sativa</name>
    <name type="common">Garden rocket</name>
    <name type="synonym">Eruca sativa</name>
    <dbReference type="NCBI Taxonomy" id="29727"/>
    <lineage>
        <taxon>Eukaryota</taxon>
        <taxon>Viridiplantae</taxon>
        <taxon>Streptophyta</taxon>
        <taxon>Embryophyta</taxon>
        <taxon>Tracheophyta</taxon>
        <taxon>Spermatophyta</taxon>
        <taxon>Magnoliopsida</taxon>
        <taxon>eudicotyledons</taxon>
        <taxon>Gunneridae</taxon>
        <taxon>Pentapetalae</taxon>
        <taxon>rosids</taxon>
        <taxon>malvids</taxon>
        <taxon>Brassicales</taxon>
        <taxon>Brassicaceae</taxon>
        <taxon>Brassiceae</taxon>
        <taxon>Eruca</taxon>
    </lineage>
</organism>
<name>A0ABC8KJX4_ERUVS</name>
<sequence>MVHDFDKDENSNDNSKLKRLLSDKPMVAVGAGANAIWGASPLSKAIYASPFFKIITFKVPASLNLFLTYTHKATTYAFTKVVYPSKVIAPGFASF</sequence>
<reference evidence="1 2" key="1">
    <citation type="submission" date="2022-03" db="EMBL/GenBank/DDBJ databases">
        <authorList>
            <person name="Macdonald S."/>
            <person name="Ahmed S."/>
            <person name="Newling K."/>
        </authorList>
    </citation>
    <scope>NUCLEOTIDE SEQUENCE [LARGE SCALE GENOMIC DNA]</scope>
</reference>
<dbReference type="Proteomes" id="UP001642260">
    <property type="component" value="Unassembled WGS sequence"/>
</dbReference>
<comment type="caution">
    <text evidence="1">The sequence shown here is derived from an EMBL/GenBank/DDBJ whole genome shotgun (WGS) entry which is preliminary data.</text>
</comment>
<dbReference type="PANTHER" id="PTHR36020:SF1">
    <property type="entry name" value="TRANSMEMBRANE PROTEIN"/>
    <property type="match status" value="1"/>
</dbReference>
<accession>A0ABC8KJX4</accession>